<gene>
    <name evidence="2" type="ORF">IPO85_17695</name>
</gene>
<dbReference type="InterPro" id="IPR036938">
    <property type="entry name" value="PAP2/HPO_sf"/>
</dbReference>
<evidence type="ECO:0000313" key="3">
    <source>
        <dbReference type="Proteomes" id="UP000808349"/>
    </source>
</evidence>
<evidence type="ECO:0008006" key="4">
    <source>
        <dbReference type="Google" id="ProtNLM"/>
    </source>
</evidence>
<dbReference type="InterPro" id="IPR052559">
    <property type="entry name" value="V-haloperoxidase"/>
</dbReference>
<feature type="signal peptide" evidence="1">
    <location>
        <begin position="1"/>
        <end position="21"/>
    </location>
</feature>
<feature type="chain" id="PRO_5038366981" description="Phosphatidic acid phosphatase type 2/haloperoxidase domain-containing protein" evidence="1">
    <location>
        <begin position="22"/>
        <end position="448"/>
    </location>
</feature>
<dbReference type="PANTHER" id="PTHR34599:SF1">
    <property type="entry name" value="PHOSPHATIDIC ACID PHOSPHATASE TYPE 2_HALOPEROXIDASE DOMAIN-CONTAINING PROTEIN"/>
    <property type="match status" value="1"/>
</dbReference>
<sequence>MKCFKTYVSGLYVLFGVLLMASCSKEVPTVNSSSLDLADNALVREWYDLSLQLIPKCNGYSEPIAARSLTYVSYAMYESLILGLPSYNSLQLRADGLKTTLPQPDHQKEYNWAIVANEATAFVVYNMYLPSGNNILKVDELKNNFNLKYSSGLTTEVVSNSVELGKSIGRAIYKYSLTDGQNEAFLYNYPDDYILTSGPGQWIPSSPDYEPKPMLPYWGNVRPTINDNIQISLSKDLQYSTSPNSTIYAEALEVYNLSQNLTNDQKESLEYWNRYMDSHATALCHNMLLTIQLVKEQQLDLPKTLELMVRMSFAMHDAYVATWNVKYKMNLLRVSTYIKQNISRFYIPEMASMPVPEFVSESAVIYSLSSEILAATFGHRFPYMDYTQKDRKDLRSKQRYFESFEQMSKEAAYSDIYAGVHFRSSIDAGYDLGFDIAQQLIKFPLVSK</sequence>
<keyword evidence="1" id="KW-0732">Signal</keyword>
<dbReference type="PANTHER" id="PTHR34599">
    <property type="entry name" value="PEROXIDASE-RELATED"/>
    <property type="match status" value="1"/>
</dbReference>
<proteinExistence type="predicted"/>
<name>A0A9D7XJ38_9BACT</name>
<organism evidence="2 3">
    <name type="scientific">Candidatus Defluviibacterium haderslevense</name>
    <dbReference type="NCBI Taxonomy" id="2981993"/>
    <lineage>
        <taxon>Bacteria</taxon>
        <taxon>Pseudomonadati</taxon>
        <taxon>Bacteroidota</taxon>
        <taxon>Saprospiria</taxon>
        <taxon>Saprospirales</taxon>
        <taxon>Saprospiraceae</taxon>
        <taxon>Candidatus Defluviibacterium</taxon>
    </lineage>
</organism>
<evidence type="ECO:0000313" key="2">
    <source>
        <dbReference type="EMBL" id="MBK9719308.1"/>
    </source>
</evidence>
<dbReference type="Gene3D" id="1.10.606.20">
    <property type="match status" value="1"/>
</dbReference>
<dbReference type="SUPFAM" id="SSF48317">
    <property type="entry name" value="Acid phosphatase/Vanadium-dependent haloperoxidase"/>
    <property type="match status" value="1"/>
</dbReference>
<dbReference type="AlphaFoldDB" id="A0A9D7XJ38"/>
<comment type="caution">
    <text evidence="2">The sequence shown here is derived from an EMBL/GenBank/DDBJ whole genome shotgun (WGS) entry which is preliminary data.</text>
</comment>
<accession>A0A9D7XJ38</accession>
<dbReference type="Proteomes" id="UP000808349">
    <property type="component" value="Unassembled WGS sequence"/>
</dbReference>
<reference evidence="2 3" key="1">
    <citation type="submission" date="2020-10" db="EMBL/GenBank/DDBJ databases">
        <title>Connecting structure to function with the recovery of over 1000 high-quality activated sludge metagenome-assembled genomes encoding full-length rRNA genes using long-read sequencing.</title>
        <authorList>
            <person name="Singleton C.M."/>
            <person name="Petriglieri F."/>
            <person name="Kristensen J.M."/>
            <person name="Kirkegaard R.H."/>
            <person name="Michaelsen T.Y."/>
            <person name="Andersen M.H."/>
            <person name="Karst S.M."/>
            <person name="Dueholm M.S."/>
            <person name="Nielsen P.H."/>
            <person name="Albertsen M."/>
        </authorList>
    </citation>
    <scope>NUCLEOTIDE SEQUENCE [LARGE SCALE GENOMIC DNA]</scope>
    <source>
        <strain evidence="2">Ribe_18-Q3-R11-54_BAT3C.373</strain>
    </source>
</reference>
<dbReference type="PROSITE" id="PS51257">
    <property type="entry name" value="PROKAR_LIPOPROTEIN"/>
    <property type="match status" value="1"/>
</dbReference>
<evidence type="ECO:0000256" key="1">
    <source>
        <dbReference type="SAM" id="SignalP"/>
    </source>
</evidence>
<protein>
    <recommendedName>
        <fullName evidence="4">Phosphatidic acid phosphatase type 2/haloperoxidase domain-containing protein</fullName>
    </recommendedName>
</protein>
<dbReference type="EMBL" id="JADKFW010000018">
    <property type="protein sequence ID" value="MBK9719308.1"/>
    <property type="molecule type" value="Genomic_DNA"/>
</dbReference>